<accession>A0ACB7TN73</accession>
<dbReference type="EMBL" id="CM023481">
    <property type="protein sequence ID" value="KAH6948616.1"/>
    <property type="molecule type" value="Genomic_DNA"/>
</dbReference>
<proteinExistence type="predicted"/>
<evidence type="ECO:0000313" key="1">
    <source>
        <dbReference type="EMBL" id="KAH6948616.1"/>
    </source>
</evidence>
<reference evidence="1" key="1">
    <citation type="submission" date="2020-05" db="EMBL/GenBank/DDBJ databases">
        <title>Large-scale comparative analyses of tick genomes elucidate their genetic diversity and vector capacities.</title>
        <authorList>
            <person name="Jia N."/>
            <person name="Wang J."/>
            <person name="Shi W."/>
            <person name="Du L."/>
            <person name="Sun Y."/>
            <person name="Zhan W."/>
            <person name="Jiang J."/>
            <person name="Wang Q."/>
            <person name="Zhang B."/>
            <person name="Ji P."/>
            <person name="Sakyi L.B."/>
            <person name="Cui X."/>
            <person name="Yuan T."/>
            <person name="Jiang B."/>
            <person name="Yang W."/>
            <person name="Lam T.T.-Y."/>
            <person name="Chang Q."/>
            <person name="Ding S."/>
            <person name="Wang X."/>
            <person name="Zhu J."/>
            <person name="Ruan X."/>
            <person name="Zhao L."/>
            <person name="Wei J."/>
            <person name="Que T."/>
            <person name="Du C."/>
            <person name="Cheng J."/>
            <person name="Dai P."/>
            <person name="Han X."/>
            <person name="Huang E."/>
            <person name="Gao Y."/>
            <person name="Liu J."/>
            <person name="Shao H."/>
            <person name="Ye R."/>
            <person name="Li L."/>
            <person name="Wei W."/>
            <person name="Wang X."/>
            <person name="Wang C."/>
            <person name="Yang T."/>
            <person name="Huo Q."/>
            <person name="Li W."/>
            <person name="Guo W."/>
            <person name="Chen H."/>
            <person name="Zhou L."/>
            <person name="Ni X."/>
            <person name="Tian J."/>
            <person name="Zhou Y."/>
            <person name="Sheng Y."/>
            <person name="Liu T."/>
            <person name="Pan Y."/>
            <person name="Xia L."/>
            <person name="Li J."/>
            <person name="Zhao F."/>
            <person name="Cao W."/>
        </authorList>
    </citation>
    <scope>NUCLEOTIDE SEQUENCE</scope>
    <source>
        <strain evidence="1">Hyas-2018</strain>
    </source>
</reference>
<organism evidence="1 2">
    <name type="scientific">Hyalomma asiaticum</name>
    <name type="common">Tick</name>
    <dbReference type="NCBI Taxonomy" id="266040"/>
    <lineage>
        <taxon>Eukaryota</taxon>
        <taxon>Metazoa</taxon>
        <taxon>Ecdysozoa</taxon>
        <taxon>Arthropoda</taxon>
        <taxon>Chelicerata</taxon>
        <taxon>Arachnida</taxon>
        <taxon>Acari</taxon>
        <taxon>Parasitiformes</taxon>
        <taxon>Ixodida</taxon>
        <taxon>Ixodoidea</taxon>
        <taxon>Ixodidae</taxon>
        <taxon>Hyalomminae</taxon>
        <taxon>Hyalomma</taxon>
    </lineage>
</organism>
<dbReference type="Proteomes" id="UP000821845">
    <property type="component" value="Chromosome 1"/>
</dbReference>
<evidence type="ECO:0000313" key="2">
    <source>
        <dbReference type="Proteomes" id="UP000821845"/>
    </source>
</evidence>
<comment type="caution">
    <text evidence="1">The sequence shown here is derived from an EMBL/GenBank/DDBJ whole genome shotgun (WGS) entry which is preliminary data.</text>
</comment>
<name>A0ACB7TN73_HYAAI</name>
<gene>
    <name evidence="1" type="ORF">HPB50_025389</name>
</gene>
<sequence>MASAAFVHRERWTFQRNEHSLEETLPNLGEYRFKRAFRVTPSTFRYLVESCHSVLEQQTTRLRKPISVEKLVAVRLYRVCSSADDTTIGHLSEIDRSTVNV</sequence>
<keyword evidence="2" id="KW-1185">Reference proteome</keyword>
<protein>
    <submittedName>
        <fullName evidence="1">Uncharacterized protein</fullName>
    </submittedName>
</protein>